<evidence type="ECO:0000313" key="2">
    <source>
        <dbReference type="EMBL" id="MPL94254.1"/>
    </source>
</evidence>
<dbReference type="SUPFAM" id="SSF52343">
    <property type="entry name" value="Ferredoxin reductase-like, C-terminal NADP-linked domain"/>
    <property type="match status" value="1"/>
</dbReference>
<organism evidence="2">
    <name type="scientific">bioreactor metagenome</name>
    <dbReference type="NCBI Taxonomy" id="1076179"/>
    <lineage>
        <taxon>unclassified sequences</taxon>
        <taxon>metagenomes</taxon>
        <taxon>ecological metagenomes</taxon>
    </lineage>
</organism>
<dbReference type="PRINTS" id="PR00371">
    <property type="entry name" value="FPNCR"/>
</dbReference>
<dbReference type="EMBL" id="VSSQ01000420">
    <property type="protein sequence ID" value="MPL94254.1"/>
    <property type="molecule type" value="Genomic_DNA"/>
</dbReference>
<keyword evidence="2" id="KW-0560">Oxidoreductase</keyword>
<name>A0A644VS72_9ZZZZ</name>
<dbReference type="AlphaFoldDB" id="A0A644VS72"/>
<evidence type="ECO:0000259" key="1">
    <source>
        <dbReference type="Pfam" id="PF00175"/>
    </source>
</evidence>
<dbReference type="EC" id="1.18.1.2" evidence="2"/>
<sequence length="154" mass="17362">MGMFTLDEVDENQNIVLIATGTGVAPYMSMLRSDALKRKGNIVVIHGAANSWDLGYSSELNLLETIAPHFDYIPTITEPQKEHVAWKGKTQFIQEIWEEGTVEKMWGFKPTPENTHVFLCGNPNMVNGMIECLGKDGFIEHSRKQPGQIHVEKF</sequence>
<proteinExistence type="predicted"/>
<dbReference type="Gene3D" id="3.40.50.80">
    <property type="entry name" value="Nucleotide-binding domain of ferredoxin-NADP reductase (FNR) module"/>
    <property type="match status" value="1"/>
</dbReference>
<dbReference type="InterPro" id="IPR039261">
    <property type="entry name" value="FNR_nucleotide-bd"/>
</dbReference>
<dbReference type="Pfam" id="PF00175">
    <property type="entry name" value="NAD_binding_1"/>
    <property type="match status" value="1"/>
</dbReference>
<feature type="domain" description="Oxidoreductase FAD/NAD(P)-binding" evidence="1">
    <location>
        <begin position="17"/>
        <end position="128"/>
    </location>
</feature>
<dbReference type="GO" id="GO:0004324">
    <property type="term" value="F:ferredoxin-NADP+ reductase activity"/>
    <property type="evidence" value="ECO:0007669"/>
    <property type="project" value="UniProtKB-EC"/>
</dbReference>
<dbReference type="InterPro" id="IPR001709">
    <property type="entry name" value="Flavoprot_Pyr_Nucl_cyt_Rdtase"/>
</dbReference>
<dbReference type="InterPro" id="IPR051930">
    <property type="entry name" value="FNR_type-1"/>
</dbReference>
<dbReference type="PANTHER" id="PTHR47878:SF2">
    <property type="entry name" value="OXIDOREDUCTASE FAD_NAD(P)-BINDING DOMAIN PROTEIN"/>
    <property type="match status" value="1"/>
</dbReference>
<dbReference type="PANTHER" id="PTHR47878">
    <property type="entry name" value="OXIDOREDUCTASE FAD/NAD(P)-BINDING DOMAIN PROTEIN"/>
    <property type="match status" value="1"/>
</dbReference>
<accession>A0A644VS72</accession>
<reference evidence="2" key="1">
    <citation type="submission" date="2019-08" db="EMBL/GenBank/DDBJ databases">
        <authorList>
            <person name="Kucharzyk K."/>
            <person name="Murdoch R.W."/>
            <person name="Higgins S."/>
            <person name="Loffler F."/>
        </authorList>
    </citation>
    <scope>NUCLEOTIDE SEQUENCE</scope>
</reference>
<comment type="caution">
    <text evidence="2">The sequence shown here is derived from an EMBL/GenBank/DDBJ whole genome shotgun (WGS) entry which is preliminary data.</text>
</comment>
<dbReference type="InterPro" id="IPR001433">
    <property type="entry name" value="OxRdtase_FAD/NAD-bd"/>
</dbReference>
<gene>
    <name evidence="2" type="primary">fpr_2</name>
    <name evidence="2" type="ORF">SDC9_40404</name>
</gene>
<protein>
    <submittedName>
        <fullName evidence="2">Flavodoxin/ferredoxin--NADP reductase</fullName>
        <ecNumber evidence="2">1.18.1.2</ecNumber>
    </submittedName>
</protein>